<protein>
    <submittedName>
        <fullName evidence="1">NAD(P)-dependent dehydrogenase (Short-subunit alcohol dehydrogenase family)</fullName>
    </submittedName>
</protein>
<name>A0A839DXQ2_9PSEU</name>
<comment type="caution">
    <text evidence="1">The sequence shown here is derived from an EMBL/GenBank/DDBJ whole genome shotgun (WGS) entry which is preliminary data.</text>
</comment>
<reference evidence="1 2" key="1">
    <citation type="submission" date="2020-07" db="EMBL/GenBank/DDBJ databases">
        <title>Sequencing the genomes of 1000 actinobacteria strains.</title>
        <authorList>
            <person name="Klenk H.-P."/>
        </authorList>
    </citation>
    <scope>NUCLEOTIDE SEQUENCE [LARGE SCALE GENOMIC DNA]</scope>
    <source>
        <strain evidence="1 2">DSM 45975</strain>
    </source>
</reference>
<keyword evidence="2" id="KW-1185">Reference proteome</keyword>
<organism evidence="1 2">
    <name type="scientific">Halosaccharopolyspora lacisalsi</name>
    <dbReference type="NCBI Taxonomy" id="1000566"/>
    <lineage>
        <taxon>Bacteria</taxon>
        <taxon>Bacillati</taxon>
        <taxon>Actinomycetota</taxon>
        <taxon>Actinomycetes</taxon>
        <taxon>Pseudonocardiales</taxon>
        <taxon>Pseudonocardiaceae</taxon>
        <taxon>Halosaccharopolyspora</taxon>
    </lineage>
</organism>
<dbReference type="AlphaFoldDB" id="A0A839DXQ2"/>
<dbReference type="SUPFAM" id="SSF51735">
    <property type="entry name" value="NAD(P)-binding Rossmann-fold domains"/>
    <property type="match status" value="1"/>
</dbReference>
<dbReference type="InterPro" id="IPR036291">
    <property type="entry name" value="NAD(P)-bd_dom_sf"/>
</dbReference>
<evidence type="ECO:0000313" key="2">
    <source>
        <dbReference type="Proteomes" id="UP000569329"/>
    </source>
</evidence>
<sequence>MHAAYCASKAGIHGMIRAMAVDLAVYLASDKASFLTGETVVLDGGRTARLPSPS</sequence>
<accession>A0A839DXQ2</accession>
<dbReference type="Proteomes" id="UP000569329">
    <property type="component" value="Unassembled WGS sequence"/>
</dbReference>
<dbReference type="EMBL" id="JACGWZ010000001">
    <property type="protein sequence ID" value="MBA8824001.1"/>
    <property type="molecule type" value="Genomic_DNA"/>
</dbReference>
<proteinExistence type="predicted"/>
<gene>
    <name evidence="1" type="ORF">FHX42_001330</name>
</gene>
<dbReference type="Gene3D" id="3.40.50.720">
    <property type="entry name" value="NAD(P)-binding Rossmann-like Domain"/>
    <property type="match status" value="1"/>
</dbReference>
<evidence type="ECO:0000313" key="1">
    <source>
        <dbReference type="EMBL" id="MBA8824001.1"/>
    </source>
</evidence>